<evidence type="ECO:0000256" key="1">
    <source>
        <dbReference type="ARBA" id="ARBA00004651"/>
    </source>
</evidence>
<dbReference type="Proteomes" id="UP000052167">
    <property type="component" value="Unassembled WGS sequence"/>
</dbReference>
<dbReference type="EMBL" id="JOKJ01000052">
    <property type="protein sequence ID" value="KEQ02464.1"/>
    <property type="molecule type" value="Genomic_DNA"/>
</dbReference>
<keyword evidence="5 6" id="KW-0472">Membrane</keyword>
<comment type="caution">
    <text evidence="7">The sequence shown here is derived from an EMBL/GenBank/DDBJ whole genome shotgun (WGS) entry which is preliminary data.</text>
</comment>
<feature type="transmembrane region" description="Helical" evidence="6">
    <location>
        <begin position="159"/>
        <end position="180"/>
    </location>
</feature>
<dbReference type="InterPro" id="IPR050833">
    <property type="entry name" value="Poly_Biosynth_Transport"/>
</dbReference>
<accession>A0A922NY07</accession>
<evidence type="ECO:0000256" key="2">
    <source>
        <dbReference type="ARBA" id="ARBA00022475"/>
    </source>
</evidence>
<evidence type="ECO:0000313" key="8">
    <source>
        <dbReference type="Proteomes" id="UP000052167"/>
    </source>
</evidence>
<dbReference type="AlphaFoldDB" id="A0A922NY07"/>
<feature type="transmembrane region" description="Helical" evidence="6">
    <location>
        <begin position="377"/>
        <end position="396"/>
    </location>
</feature>
<proteinExistence type="predicted"/>
<name>A0A922NY07_9HYPH</name>
<evidence type="ECO:0000313" key="7">
    <source>
        <dbReference type="EMBL" id="KEQ02464.1"/>
    </source>
</evidence>
<organism evidence="7 8">
    <name type="scientific">Pseudorhizobium pelagicum</name>
    <dbReference type="NCBI Taxonomy" id="1509405"/>
    <lineage>
        <taxon>Bacteria</taxon>
        <taxon>Pseudomonadati</taxon>
        <taxon>Pseudomonadota</taxon>
        <taxon>Alphaproteobacteria</taxon>
        <taxon>Hyphomicrobiales</taxon>
        <taxon>Rhizobiaceae</taxon>
        <taxon>Rhizobium/Agrobacterium group</taxon>
        <taxon>Pseudorhizobium</taxon>
    </lineage>
</organism>
<gene>
    <name evidence="7" type="ORF">GV68_21920</name>
</gene>
<comment type="subcellular location">
    <subcellularLocation>
        <location evidence="1">Cell membrane</location>
        <topology evidence="1">Multi-pass membrane protein</topology>
    </subcellularLocation>
</comment>
<feature type="transmembrane region" description="Helical" evidence="6">
    <location>
        <begin position="281"/>
        <end position="309"/>
    </location>
</feature>
<dbReference type="PANTHER" id="PTHR30250:SF11">
    <property type="entry name" value="O-ANTIGEN TRANSPORTER-RELATED"/>
    <property type="match status" value="1"/>
</dbReference>
<feature type="transmembrane region" description="Helical" evidence="6">
    <location>
        <begin position="24"/>
        <end position="45"/>
    </location>
</feature>
<keyword evidence="3 6" id="KW-0812">Transmembrane</keyword>
<feature type="transmembrane region" description="Helical" evidence="6">
    <location>
        <begin position="315"/>
        <end position="335"/>
    </location>
</feature>
<dbReference type="Pfam" id="PF13440">
    <property type="entry name" value="Polysacc_synt_3"/>
    <property type="match status" value="1"/>
</dbReference>
<feature type="transmembrane region" description="Helical" evidence="6">
    <location>
        <begin position="347"/>
        <end position="371"/>
    </location>
</feature>
<feature type="transmembrane region" description="Helical" evidence="6">
    <location>
        <begin position="100"/>
        <end position="119"/>
    </location>
</feature>
<evidence type="ECO:0000256" key="4">
    <source>
        <dbReference type="ARBA" id="ARBA00022989"/>
    </source>
</evidence>
<keyword evidence="4 6" id="KW-1133">Transmembrane helix</keyword>
<evidence type="ECO:0000256" key="6">
    <source>
        <dbReference type="SAM" id="Phobius"/>
    </source>
</evidence>
<evidence type="ECO:0000256" key="5">
    <source>
        <dbReference type="ARBA" id="ARBA00023136"/>
    </source>
</evidence>
<reference evidence="7 8" key="1">
    <citation type="submission" date="2014-06" db="EMBL/GenBank/DDBJ databases">
        <title>Rhizobium pelagicum/R2-400B4.</title>
        <authorList>
            <person name="Kimes N.E."/>
            <person name="Lopez-Perez M."/>
        </authorList>
    </citation>
    <scope>NUCLEOTIDE SEQUENCE [LARGE SCALE GENOMIC DNA]</scope>
    <source>
        <strain evidence="7 8">R2-400B4</strain>
    </source>
</reference>
<feature type="transmembrane region" description="Helical" evidence="6">
    <location>
        <begin position="126"/>
        <end position="147"/>
    </location>
</feature>
<feature type="transmembrane region" description="Helical" evidence="6">
    <location>
        <begin position="408"/>
        <end position="428"/>
    </location>
</feature>
<keyword evidence="2" id="KW-1003">Cell membrane</keyword>
<dbReference type="PANTHER" id="PTHR30250">
    <property type="entry name" value="PST FAMILY PREDICTED COLANIC ACID TRANSPORTER"/>
    <property type="match status" value="1"/>
</dbReference>
<sequence length="429" mass="45839">MLGSQMISLLSLPFLTRLFEPVAYAQWAVVQAIVLFIGAVASLRYDLAIVVERDDAMASALFWLATLSGSSIALVTATVLIGFNVTEIFSQDWIADGQTLLIALSWILAAAISPALMGWCLRTGRFAVISATQISIAATTLVIQAAGGLWSADSASWKWLLVGSTIGQVAGLAVLSAQFIGRDNRPEALASARRNIVGAGRHHFKFVKYSLPFTIFGAMRDRLPLFVVGAWTSSRDLGLYSQAWRLSSVPAGLTGAVIRPVLFHTSAAEGLASLETALNRILLLLIVTGVPLLAIVMGFPSEILGWLLGDRWSEIGPIIAPLLVPAFVFSISNWMDRLLDSTGRQDLNLITEIISGVTSVGALLATLALGLGLHTAVAAQSAVLTLNYLAFIYLVYSVAGYRRATLGLLLLSAITLFGITFFAARKIFG</sequence>
<dbReference type="GO" id="GO:0005886">
    <property type="term" value="C:plasma membrane"/>
    <property type="evidence" value="ECO:0007669"/>
    <property type="project" value="UniProtKB-SubCell"/>
</dbReference>
<protein>
    <submittedName>
        <fullName evidence="7">Uncharacterized protein</fullName>
    </submittedName>
</protein>
<evidence type="ECO:0000256" key="3">
    <source>
        <dbReference type="ARBA" id="ARBA00022692"/>
    </source>
</evidence>
<feature type="transmembrane region" description="Helical" evidence="6">
    <location>
        <begin position="57"/>
        <end position="80"/>
    </location>
</feature>
<keyword evidence="8" id="KW-1185">Reference proteome</keyword>